<dbReference type="Proteomes" id="UP000606974">
    <property type="component" value="Unassembled WGS sequence"/>
</dbReference>
<dbReference type="AlphaFoldDB" id="A0A8H7AI88"/>
<feature type="region of interest" description="Disordered" evidence="1">
    <location>
        <begin position="545"/>
        <end position="601"/>
    </location>
</feature>
<comment type="caution">
    <text evidence="3">The sequence shown here is derived from an EMBL/GenBank/DDBJ whole genome shotgun (WGS) entry which is preliminary data.</text>
</comment>
<feature type="region of interest" description="Disordered" evidence="1">
    <location>
        <begin position="628"/>
        <end position="704"/>
    </location>
</feature>
<feature type="compositionally biased region" description="Pro residues" evidence="1">
    <location>
        <begin position="671"/>
        <end position="687"/>
    </location>
</feature>
<feature type="compositionally biased region" description="Polar residues" evidence="1">
    <location>
        <begin position="420"/>
        <end position="446"/>
    </location>
</feature>
<feature type="compositionally biased region" description="Polar residues" evidence="1">
    <location>
        <begin position="562"/>
        <end position="575"/>
    </location>
</feature>
<dbReference type="InterPro" id="IPR004827">
    <property type="entry name" value="bZIP"/>
</dbReference>
<evidence type="ECO:0000313" key="4">
    <source>
        <dbReference type="Proteomes" id="UP000606974"/>
    </source>
</evidence>
<feature type="region of interest" description="Disordered" evidence="1">
    <location>
        <begin position="480"/>
        <end position="512"/>
    </location>
</feature>
<feature type="domain" description="BZIP" evidence="2">
    <location>
        <begin position="486"/>
        <end position="500"/>
    </location>
</feature>
<feature type="compositionally biased region" description="Low complexity" evidence="1">
    <location>
        <begin position="249"/>
        <end position="269"/>
    </location>
</feature>
<name>A0A8H7AI88_9EURO</name>
<proteinExistence type="predicted"/>
<dbReference type="CDD" id="cd14705">
    <property type="entry name" value="bZIP_Zip1"/>
    <property type="match status" value="1"/>
</dbReference>
<protein>
    <recommendedName>
        <fullName evidence="2">BZIP domain-containing protein</fullName>
    </recommendedName>
</protein>
<organism evidence="3 4">
    <name type="scientific">Endocarpon pusillum</name>
    <dbReference type="NCBI Taxonomy" id="364733"/>
    <lineage>
        <taxon>Eukaryota</taxon>
        <taxon>Fungi</taxon>
        <taxon>Dikarya</taxon>
        <taxon>Ascomycota</taxon>
        <taxon>Pezizomycotina</taxon>
        <taxon>Eurotiomycetes</taxon>
        <taxon>Chaetothyriomycetidae</taxon>
        <taxon>Verrucariales</taxon>
        <taxon>Verrucariaceae</taxon>
        <taxon>Endocarpon</taxon>
    </lineage>
</organism>
<dbReference type="EMBL" id="JAACFV010000104">
    <property type="protein sequence ID" value="KAF7505640.1"/>
    <property type="molecule type" value="Genomic_DNA"/>
</dbReference>
<sequence>MAVPDFPVLRGWNAPISSFTFDLLVNRVDDISSGGYDTSNHLLLPLSESCLEQCQTQAAVLAPSLAFSTLSIFSVATLTLDLPSPFDYPGAPLSIGYLEHQRCLSSFRSLRGVAQRHLGKKAEWERKEARSCTDSEDEARIEVQDYMSQRNPASGPYSNAPGRDSQSLPPLSPSLSRPQSSQNVLPESPYTSQPQAGPSRTTLPPLGAVTSTNRLPPLLTDPFPSRPFGMQNILNPSHNDEQTRSQMEPPSTSGRPSSPTQSTAAPSLPQIAKRSTPMSPKAEQTRASNNRAERRILTPRSPGLRTLSSGGRRSIAMDLFGTSQSPITRGDSRTYTTEAEQGRTSELPQLPPPTPVGRSSNVYPPLTESAPGQPGRPSTGKISFAPSAIQAQGESPSTSHSSYSRFSQSSPILRYGPSAQHPSPAQSGSTRPSVTLPAGQSSTNLGEGQYDMSKGSYEISIPTEGGQMLLPVELDVEQASKTANEKRKRNAGASARFRQRRKEKEREASQTISSLERNLRALEDERNHYRSERDFFRDLYARQLGPGQMPQRPLTPRAPPVSRTSLGDTPPQWQDISRETSEPLPRNLRRRTGSYPTTFPAPLATSPMLPLQAQSYVFGTQAPAPILQNTFPPIRPSGAPSYPPQLAPSPHSQSTIPPTRPPGAASFPPQSSFPPQPPPPLPQPPSSHDPFRRDIYSRSWNPGP</sequence>
<reference evidence="3" key="1">
    <citation type="submission" date="2020-02" db="EMBL/GenBank/DDBJ databases">
        <authorList>
            <person name="Palmer J.M."/>
        </authorList>
    </citation>
    <scope>NUCLEOTIDE SEQUENCE</scope>
    <source>
        <strain evidence="3">EPUS1.4</strain>
        <tissue evidence="3">Thallus</tissue>
    </source>
</reference>
<evidence type="ECO:0000313" key="3">
    <source>
        <dbReference type="EMBL" id="KAF7505640.1"/>
    </source>
</evidence>
<keyword evidence="4" id="KW-1185">Reference proteome</keyword>
<dbReference type="PROSITE" id="PS00036">
    <property type="entry name" value="BZIP_BASIC"/>
    <property type="match status" value="1"/>
</dbReference>
<feature type="compositionally biased region" description="Basic and acidic residues" evidence="1">
    <location>
        <begin position="120"/>
        <end position="143"/>
    </location>
</feature>
<feature type="compositionally biased region" description="Polar residues" evidence="1">
    <location>
        <begin position="183"/>
        <end position="202"/>
    </location>
</feature>
<feature type="compositionally biased region" description="Polar residues" evidence="1">
    <location>
        <begin position="321"/>
        <end position="347"/>
    </location>
</feature>
<dbReference type="GO" id="GO:0003700">
    <property type="term" value="F:DNA-binding transcription factor activity"/>
    <property type="evidence" value="ECO:0007669"/>
    <property type="project" value="InterPro"/>
</dbReference>
<feature type="compositionally biased region" description="Low complexity" evidence="1">
    <location>
        <begin position="165"/>
        <end position="182"/>
    </location>
</feature>
<gene>
    <name evidence="3" type="ORF">GJ744_000575</name>
</gene>
<evidence type="ECO:0000259" key="2">
    <source>
        <dbReference type="PROSITE" id="PS00036"/>
    </source>
</evidence>
<evidence type="ECO:0000256" key="1">
    <source>
        <dbReference type="SAM" id="MobiDB-lite"/>
    </source>
</evidence>
<feature type="compositionally biased region" description="Low complexity" evidence="1">
    <location>
        <begin position="395"/>
        <end position="410"/>
    </location>
</feature>
<feature type="region of interest" description="Disordered" evidence="1">
    <location>
        <begin position="118"/>
        <end position="459"/>
    </location>
</feature>
<accession>A0A8H7AI88</accession>
<dbReference type="OrthoDB" id="2247093at2759"/>